<protein>
    <submittedName>
        <fullName evidence="2">FAD-dependent oxidoreductase</fullName>
    </submittedName>
</protein>
<dbReference type="SUPFAM" id="SSF51905">
    <property type="entry name" value="FAD/NAD(P)-binding domain"/>
    <property type="match status" value="1"/>
</dbReference>
<dbReference type="Pfam" id="PF13454">
    <property type="entry name" value="NAD_binding_9"/>
    <property type="match status" value="1"/>
</dbReference>
<evidence type="ECO:0000259" key="1">
    <source>
        <dbReference type="Pfam" id="PF13454"/>
    </source>
</evidence>
<reference evidence="2 3" key="1">
    <citation type="submission" date="2019-05" db="EMBL/GenBank/DDBJ databases">
        <title>Hymenobacter edaphi sp. nov., isolated from abandoned arsenic-contaminated farmland soil.</title>
        <authorList>
            <person name="Nie L."/>
        </authorList>
    </citation>
    <scope>NUCLEOTIDE SEQUENCE [LARGE SCALE GENOMIC DNA]</scope>
    <source>
        <strain evidence="2 3">1-3-3-8</strain>
    </source>
</reference>
<dbReference type="OrthoDB" id="6309046at2"/>
<gene>
    <name evidence="2" type="ORF">FDY95_19165</name>
</gene>
<dbReference type="PRINTS" id="PR00368">
    <property type="entry name" value="FADPNR"/>
</dbReference>
<keyword evidence="3" id="KW-1185">Reference proteome</keyword>
<dbReference type="InterPro" id="IPR038732">
    <property type="entry name" value="HpyO/CreE_NAD-binding"/>
</dbReference>
<organism evidence="2 3">
    <name type="scientific">Hymenobacter jeollabukensis</name>
    <dbReference type="NCBI Taxonomy" id="2025313"/>
    <lineage>
        <taxon>Bacteria</taxon>
        <taxon>Pseudomonadati</taxon>
        <taxon>Bacteroidota</taxon>
        <taxon>Cytophagia</taxon>
        <taxon>Cytophagales</taxon>
        <taxon>Hymenobacteraceae</taxon>
        <taxon>Hymenobacter</taxon>
    </lineage>
</organism>
<dbReference type="PANTHER" id="PTHR40254">
    <property type="entry name" value="BLR0577 PROTEIN"/>
    <property type="match status" value="1"/>
</dbReference>
<dbReference type="Gene3D" id="3.50.50.60">
    <property type="entry name" value="FAD/NAD(P)-binding domain"/>
    <property type="match status" value="1"/>
</dbReference>
<sequence length="477" mass="51338">MTRRSIVIIGGGVAGSLLALQLTRLPGGPWPLDVTVVEPRPRLGPGTAYGTDRPEWLLNVRSPALSALPDEPNHFVDWLQRRGIADCAFGFCSRQTYGRYIESLLEPALAAPAANGVRLQWLNDRATAAQPHAVGAHALRVQLAGGTALDAHTVVLALGNFAPALPVRPATGYQQHPRFHANPWQPGALRGIGPAESVLLIGTGLTALDVLVALRADGHRGPLLAASRHGQWPAAHTPAPVAPYPSYYATHVAGRRTVSEVVHAVRQQIAKAEAEGYNWRAVLDALRPDLGRIWATWPVEEQQRFLRHLATRWGNWRHRNPPQNAAVLDELLASGRLQVHHGRVRAIEPRGDAQLAVRLTRHYVSTELTADHVVLCTGPQLDYAQLNEPLVVSLRQAGLLLSDALHLGLATSPEGALLDAAGAASECLFTLGPSLRPQWYESTAVPELRQQAAHLAAVLAQRHGAAIGHPGALQLAP</sequence>
<dbReference type="RefSeq" id="WP_138080132.1">
    <property type="nucleotide sequence ID" value="NZ_VAJM01000010.1"/>
</dbReference>
<dbReference type="EMBL" id="VAJM01000010">
    <property type="protein sequence ID" value="TLM90133.1"/>
    <property type="molecule type" value="Genomic_DNA"/>
</dbReference>
<dbReference type="PANTHER" id="PTHR40254:SF1">
    <property type="entry name" value="BLR0577 PROTEIN"/>
    <property type="match status" value="1"/>
</dbReference>
<dbReference type="AlphaFoldDB" id="A0A5R8WLM8"/>
<evidence type="ECO:0000313" key="2">
    <source>
        <dbReference type="EMBL" id="TLM90133.1"/>
    </source>
</evidence>
<comment type="caution">
    <text evidence="2">The sequence shown here is derived from an EMBL/GenBank/DDBJ whole genome shotgun (WGS) entry which is preliminary data.</text>
</comment>
<dbReference type="InterPro" id="IPR036188">
    <property type="entry name" value="FAD/NAD-bd_sf"/>
</dbReference>
<proteinExistence type="predicted"/>
<dbReference type="Proteomes" id="UP000305517">
    <property type="component" value="Unassembled WGS sequence"/>
</dbReference>
<accession>A0A5R8WLM8</accession>
<evidence type="ECO:0000313" key="3">
    <source>
        <dbReference type="Proteomes" id="UP000305517"/>
    </source>
</evidence>
<dbReference type="InterPro" id="IPR052189">
    <property type="entry name" value="L-asp_N-monooxygenase_NS-form"/>
</dbReference>
<feature type="domain" description="FAD-dependent urate hydroxylase HpyO/Asp monooxygenase CreE-like FAD/NAD(P)-binding" evidence="1">
    <location>
        <begin position="7"/>
        <end position="160"/>
    </location>
</feature>
<name>A0A5R8WLM8_9BACT</name>